<dbReference type="CDD" id="cd01774">
    <property type="entry name" value="UBX_UBXN8"/>
    <property type="match status" value="1"/>
</dbReference>
<organism evidence="4 5">
    <name type="scientific">Atractosteus spatula</name>
    <name type="common">Alligator gar</name>
    <name type="synonym">Lepisosteus spatula</name>
    <dbReference type="NCBI Taxonomy" id="7917"/>
    <lineage>
        <taxon>Eukaryota</taxon>
        <taxon>Metazoa</taxon>
        <taxon>Chordata</taxon>
        <taxon>Craniata</taxon>
        <taxon>Vertebrata</taxon>
        <taxon>Euteleostomi</taxon>
        <taxon>Actinopterygii</taxon>
        <taxon>Neopterygii</taxon>
        <taxon>Holostei</taxon>
        <taxon>Semionotiformes</taxon>
        <taxon>Lepisosteidae</taxon>
        <taxon>Atractosteus</taxon>
    </lineage>
</organism>
<gene>
    <name evidence="4" type="primary">Ubxn8</name>
    <name evidence="4" type="ORF">GTO95_0013839</name>
</gene>
<evidence type="ECO:0000256" key="1">
    <source>
        <dbReference type="SAM" id="MobiDB-lite"/>
    </source>
</evidence>
<reference evidence="4" key="1">
    <citation type="journal article" date="2021" name="Cell">
        <title>Tracing the genetic footprints of vertebrate landing in non-teleost ray-finned fishes.</title>
        <authorList>
            <person name="Bi X."/>
            <person name="Wang K."/>
            <person name="Yang L."/>
            <person name="Pan H."/>
            <person name="Jiang H."/>
            <person name="Wei Q."/>
            <person name="Fang M."/>
            <person name="Yu H."/>
            <person name="Zhu C."/>
            <person name="Cai Y."/>
            <person name="He Y."/>
            <person name="Gan X."/>
            <person name="Zeng H."/>
            <person name="Yu D."/>
            <person name="Zhu Y."/>
            <person name="Jiang H."/>
            <person name="Qiu Q."/>
            <person name="Yang H."/>
            <person name="Zhang Y.E."/>
            <person name="Wang W."/>
            <person name="Zhu M."/>
            <person name="He S."/>
            <person name="Zhang G."/>
        </authorList>
    </citation>
    <scope>NUCLEOTIDE SEQUENCE</scope>
    <source>
        <strain evidence="4">Allg_001</strain>
    </source>
</reference>
<evidence type="ECO:0000313" key="4">
    <source>
        <dbReference type="EMBL" id="MBN3312480.1"/>
    </source>
</evidence>
<protein>
    <submittedName>
        <fullName evidence="4">UBXN8 protein</fullName>
    </submittedName>
</protein>
<keyword evidence="2" id="KW-0812">Transmembrane</keyword>
<dbReference type="GO" id="GO:0043130">
    <property type="term" value="F:ubiquitin binding"/>
    <property type="evidence" value="ECO:0007669"/>
    <property type="project" value="TreeGrafter"/>
</dbReference>
<dbReference type="PANTHER" id="PTHR23322">
    <property type="entry name" value="FAS-ASSOCIATED PROTEIN"/>
    <property type="match status" value="1"/>
</dbReference>
<dbReference type="PROSITE" id="PS50033">
    <property type="entry name" value="UBX"/>
    <property type="match status" value="1"/>
</dbReference>
<dbReference type="EMBL" id="JAAWVO010005701">
    <property type="protein sequence ID" value="MBN3312480.1"/>
    <property type="molecule type" value="Genomic_DNA"/>
</dbReference>
<dbReference type="InterPro" id="IPR001012">
    <property type="entry name" value="UBX_dom"/>
</dbReference>
<comment type="caution">
    <text evidence="4">The sequence shown here is derived from an EMBL/GenBank/DDBJ whole genome shotgun (WGS) entry which is preliminary data.</text>
</comment>
<evidence type="ECO:0000313" key="5">
    <source>
        <dbReference type="Proteomes" id="UP000736164"/>
    </source>
</evidence>
<dbReference type="PANTHER" id="PTHR23322:SF105">
    <property type="entry name" value="UBX DOMAIN-CONTAINING PROTEIN 8"/>
    <property type="match status" value="1"/>
</dbReference>
<keyword evidence="2" id="KW-0472">Membrane</keyword>
<feature type="transmembrane region" description="Helical" evidence="2">
    <location>
        <begin position="30"/>
        <end position="51"/>
    </location>
</feature>
<dbReference type="InterPro" id="IPR050730">
    <property type="entry name" value="UBX_domain-protein"/>
</dbReference>
<sequence length="280" mass="31149">MAALKTVALFGIVSLSFCCLALWKNSNIGVRGVLLLAGRGLLVLALATWLVSAVSPRLRSLFQSPLPLVCPQVPEDEANWERDKARKEQQEKHNEKASTYQEVVLRPRQESRLRKKEEKLYRTTGELWKLSAGQALGAGEASDQDAGAGKEPASDTPNREAMRRRRLPETLVRVPPPPGPPRQKRVVVLPEEPPEDSEGVVTVALRCTSGRTFRRTFLKSHSSQVLLDWMVKIGYHPAIYTICTTYPRRPLNIALDISLEQAGITKNTVLNVDEKDPSPT</sequence>
<evidence type="ECO:0000256" key="2">
    <source>
        <dbReference type="SAM" id="Phobius"/>
    </source>
</evidence>
<keyword evidence="5" id="KW-1185">Reference proteome</keyword>
<dbReference type="GO" id="GO:0036503">
    <property type="term" value="P:ERAD pathway"/>
    <property type="evidence" value="ECO:0007669"/>
    <property type="project" value="InterPro"/>
</dbReference>
<proteinExistence type="predicted"/>
<dbReference type="SUPFAM" id="SSF54236">
    <property type="entry name" value="Ubiquitin-like"/>
    <property type="match status" value="1"/>
</dbReference>
<feature type="compositionally biased region" description="Basic and acidic residues" evidence="1">
    <location>
        <begin position="79"/>
        <end position="96"/>
    </location>
</feature>
<dbReference type="InterPro" id="IPR017247">
    <property type="entry name" value="UBXN8"/>
</dbReference>
<dbReference type="InterPro" id="IPR029071">
    <property type="entry name" value="Ubiquitin-like_domsf"/>
</dbReference>
<keyword evidence="2" id="KW-1133">Transmembrane helix</keyword>
<evidence type="ECO:0000259" key="3">
    <source>
        <dbReference type="PROSITE" id="PS50033"/>
    </source>
</evidence>
<dbReference type="Pfam" id="PF00789">
    <property type="entry name" value="UBX"/>
    <property type="match status" value="1"/>
</dbReference>
<feature type="transmembrane region" description="Helical" evidence="2">
    <location>
        <begin position="6"/>
        <end position="23"/>
    </location>
</feature>
<dbReference type="Proteomes" id="UP000736164">
    <property type="component" value="Unassembled WGS sequence"/>
</dbReference>
<dbReference type="Gene3D" id="3.10.20.90">
    <property type="entry name" value="Phosphatidylinositol 3-kinase Catalytic Subunit, Chain A, domain 1"/>
    <property type="match status" value="1"/>
</dbReference>
<name>A0A8J7NGF0_ATRSP</name>
<feature type="non-terminal residue" evidence="4">
    <location>
        <position position="1"/>
    </location>
</feature>
<feature type="region of interest" description="Disordered" evidence="1">
    <location>
        <begin position="79"/>
        <end position="101"/>
    </location>
</feature>
<feature type="domain" description="UBX" evidence="3">
    <location>
        <begin position="196"/>
        <end position="272"/>
    </location>
</feature>
<dbReference type="AlphaFoldDB" id="A0A8J7NGF0"/>
<accession>A0A8J7NGF0</accession>
<feature type="region of interest" description="Disordered" evidence="1">
    <location>
        <begin position="136"/>
        <end position="185"/>
    </location>
</feature>
<dbReference type="PIRSF" id="PIRSF037632">
    <property type="entry name" value="UBX_Rep6"/>
    <property type="match status" value="1"/>
</dbReference>
<feature type="non-terminal residue" evidence="4">
    <location>
        <position position="280"/>
    </location>
</feature>